<protein>
    <submittedName>
        <fullName evidence="2">Ovule protein</fullName>
    </submittedName>
</protein>
<accession>A0A914DGH4</accession>
<sequence>MERFLLVSNIRIMCLVLHMDLGQEDKEKRLSILTILLLIRLLIQKNLVYLVQINLKLMHLSKIFLNKDQILEHKG</sequence>
<organism evidence="1 2">
    <name type="scientific">Acrobeloides nanus</name>
    <dbReference type="NCBI Taxonomy" id="290746"/>
    <lineage>
        <taxon>Eukaryota</taxon>
        <taxon>Metazoa</taxon>
        <taxon>Ecdysozoa</taxon>
        <taxon>Nematoda</taxon>
        <taxon>Chromadorea</taxon>
        <taxon>Rhabditida</taxon>
        <taxon>Tylenchina</taxon>
        <taxon>Cephalobomorpha</taxon>
        <taxon>Cephaloboidea</taxon>
        <taxon>Cephalobidae</taxon>
        <taxon>Acrobeloides</taxon>
    </lineage>
</organism>
<proteinExistence type="predicted"/>
<dbReference type="AlphaFoldDB" id="A0A914DGH4"/>
<reference evidence="2" key="1">
    <citation type="submission" date="2022-11" db="UniProtKB">
        <authorList>
            <consortium name="WormBaseParasite"/>
        </authorList>
    </citation>
    <scope>IDENTIFICATION</scope>
</reference>
<evidence type="ECO:0000313" key="1">
    <source>
        <dbReference type="Proteomes" id="UP000887540"/>
    </source>
</evidence>
<evidence type="ECO:0000313" key="2">
    <source>
        <dbReference type="WBParaSite" id="ACRNAN_scaffold2622.g7283.t1"/>
    </source>
</evidence>
<dbReference type="Proteomes" id="UP000887540">
    <property type="component" value="Unplaced"/>
</dbReference>
<dbReference type="WBParaSite" id="ACRNAN_scaffold2622.g7283.t1">
    <property type="protein sequence ID" value="ACRNAN_scaffold2622.g7283.t1"/>
    <property type="gene ID" value="ACRNAN_scaffold2622.g7283"/>
</dbReference>
<name>A0A914DGH4_9BILA</name>
<keyword evidence="1" id="KW-1185">Reference proteome</keyword>